<sequence>MAENKVTFGLKNCYYAPYSFDELGNIVYETPKHIPGAVELSNEPRGDLIEFYADNQVYYSAPNNQGYESTLTIAKIPDHFMINVLGEEKDESDGTITEVANAKTKPFALMFEFDGDIRATRHVMFNCTANRPNVSSSTKTDSVEPNTNELSLVASPIEMNDKLVVKTKTTETTPQSVYNMWFDSVYNTTPVAVTGVTLEPASISLAVGEYQQMAVTLEPINASNKDVTYTTSDDTVATVTSGGLVEAIAVGTATITVTTADGGFTDTATVTVA</sequence>
<evidence type="ECO:0000313" key="2">
    <source>
        <dbReference type="EMBL" id="GEM04095.1"/>
    </source>
</evidence>
<dbReference type="RefSeq" id="WP_089853932.1">
    <property type="nucleotide sequence ID" value="NZ_BJWJ01000008.1"/>
</dbReference>
<evidence type="ECO:0000313" key="5">
    <source>
        <dbReference type="Proteomes" id="UP000321773"/>
    </source>
</evidence>
<dbReference type="SUPFAM" id="SSF49373">
    <property type="entry name" value="Invasin/intimin cell-adhesion fragments"/>
    <property type="match status" value="1"/>
</dbReference>
<dbReference type="AlphaFoldDB" id="A0A1I6SHR2"/>
<reference evidence="3 4" key="1">
    <citation type="submission" date="2016-10" db="EMBL/GenBank/DDBJ databases">
        <authorList>
            <person name="de Groot N.N."/>
        </authorList>
    </citation>
    <scope>NUCLEOTIDE SEQUENCE [LARGE SCALE GENOMIC DNA]</scope>
    <source>
        <strain evidence="3 4">DSM 17074</strain>
    </source>
</reference>
<evidence type="ECO:0000313" key="3">
    <source>
        <dbReference type="EMBL" id="SFS76463.1"/>
    </source>
</evidence>
<dbReference type="Pfam" id="PF02368">
    <property type="entry name" value="Big_2"/>
    <property type="match status" value="1"/>
</dbReference>
<dbReference type="Proteomes" id="UP000321773">
    <property type="component" value="Unassembled WGS sequence"/>
</dbReference>
<dbReference type="InterPro" id="IPR006490">
    <property type="entry name" value="Maj_tail_phi13"/>
</dbReference>
<accession>A0A1I6SHR2</accession>
<evidence type="ECO:0000313" key="4">
    <source>
        <dbReference type="Proteomes" id="UP000199139"/>
    </source>
</evidence>
<keyword evidence="5" id="KW-1185">Reference proteome</keyword>
<dbReference type="Proteomes" id="UP000199139">
    <property type="component" value="Unassembled WGS sequence"/>
</dbReference>
<dbReference type="OrthoDB" id="9780018at2"/>
<dbReference type="NCBIfam" id="TIGR01603">
    <property type="entry name" value="maj_tail_phi13"/>
    <property type="match status" value="1"/>
</dbReference>
<dbReference type="InterPro" id="IPR003343">
    <property type="entry name" value="Big_2"/>
</dbReference>
<reference evidence="2 5" key="2">
    <citation type="submission" date="2019-07" db="EMBL/GenBank/DDBJ databases">
        <title>Whole genome shotgun sequence of Halolactibacillus miurensis NBRC 100873.</title>
        <authorList>
            <person name="Hosoyama A."/>
            <person name="Uohara A."/>
            <person name="Ohji S."/>
            <person name="Ichikawa N."/>
        </authorList>
    </citation>
    <scope>NUCLEOTIDE SEQUENCE [LARGE SCALE GENOMIC DNA]</scope>
    <source>
        <strain evidence="2 5">NBRC 100873</strain>
    </source>
</reference>
<protein>
    <submittedName>
        <fullName evidence="3">Phage major tail protein, phi13 family</fullName>
    </submittedName>
</protein>
<dbReference type="InterPro" id="IPR008964">
    <property type="entry name" value="Invasin/intimin_cell_adhesion"/>
</dbReference>
<dbReference type="EMBL" id="BJWJ01000008">
    <property type="protein sequence ID" value="GEM04095.1"/>
    <property type="molecule type" value="Genomic_DNA"/>
</dbReference>
<proteinExistence type="predicted"/>
<dbReference type="SMART" id="SM00635">
    <property type="entry name" value="BID_2"/>
    <property type="match status" value="1"/>
</dbReference>
<evidence type="ECO:0000259" key="1">
    <source>
        <dbReference type="SMART" id="SM00635"/>
    </source>
</evidence>
<dbReference type="STRING" id="306541.SAMN05421668_10959"/>
<name>A0A1I6SHR2_9BACI</name>
<dbReference type="EMBL" id="FPAI01000009">
    <property type="protein sequence ID" value="SFS76463.1"/>
    <property type="molecule type" value="Genomic_DNA"/>
</dbReference>
<gene>
    <name evidence="2" type="ORF">HMI01_10830</name>
    <name evidence="3" type="ORF">SAMN05421668_10959</name>
</gene>
<dbReference type="Gene3D" id="2.60.40.1080">
    <property type="match status" value="1"/>
</dbReference>
<organism evidence="3 4">
    <name type="scientific">Halolactibacillus miurensis</name>
    <dbReference type="NCBI Taxonomy" id="306541"/>
    <lineage>
        <taxon>Bacteria</taxon>
        <taxon>Bacillati</taxon>
        <taxon>Bacillota</taxon>
        <taxon>Bacilli</taxon>
        <taxon>Bacillales</taxon>
        <taxon>Bacillaceae</taxon>
        <taxon>Halolactibacillus</taxon>
    </lineage>
</organism>
<feature type="domain" description="BIG2" evidence="1">
    <location>
        <begin position="192"/>
        <end position="269"/>
    </location>
</feature>